<dbReference type="AlphaFoldDB" id="A0A1V3JQ54"/>
<evidence type="ECO:0000259" key="11">
    <source>
        <dbReference type="PROSITE" id="PS51935"/>
    </source>
</evidence>
<protein>
    <submittedName>
        <fullName evidence="12">Endopeptidase</fullName>
    </submittedName>
</protein>
<evidence type="ECO:0000256" key="8">
    <source>
        <dbReference type="ARBA" id="ARBA00023139"/>
    </source>
</evidence>
<keyword evidence="4 10" id="KW-0732">Signal</keyword>
<dbReference type="PROSITE" id="PS51257">
    <property type="entry name" value="PROKAR_LIPOPROTEIN"/>
    <property type="match status" value="1"/>
</dbReference>
<feature type="signal peptide" evidence="10">
    <location>
        <begin position="1"/>
        <end position="19"/>
    </location>
</feature>
<keyword evidence="8" id="KW-0564">Palmitate</keyword>
<keyword evidence="6" id="KW-0788">Thiol protease</keyword>
<dbReference type="SUPFAM" id="SSF54001">
    <property type="entry name" value="Cysteine proteinases"/>
    <property type="match status" value="1"/>
</dbReference>
<feature type="chain" id="PRO_5012166191" evidence="10">
    <location>
        <begin position="20"/>
        <end position="185"/>
    </location>
</feature>
<evidence type="ECO:0000256" key="10">
    <source>
        <dbReference type="SAM" id="SignalP"/>
    </source>
</evidence>
<dbReference type="GO" id="GO:0008234">
    <property type="term" value="F:cysteine-type peptidase activity"/>
    <property type="evidence" value="ECO:0007669"/>
    <property type="project" value="UniProtKB-KW"/>
</dbReference>
<evidence type="ECO:0000256" key="7">
    <source>
        <dbReference type="ARBA" id="ARBA00023136"/>
    </source>
</evidence>
<evidence type="ECO:0000256" key="3">
    <source>
        <dbReference type="ARBA" id="ARBA00022670"/>
    </source>
</evidence>
<keyword evidence="9" id="KW-0449">Lipoprotein</keyword>
<evidence type="ECO:0000256" key="6">
    <source>
        <dbReference type="ARBA" id="ARBA00022807"/>
    </source>
</evidence>
<dbReference type="RefSeq" id="WP_077424034.1">
    <property type="nucleotide sequence ID" value="NZ_MLHQ01000016.1"/>
</dbReference>
<dbReference type="InterPro" id="IPR052062">
    <property type="entry name" value="Murein_DD/LD_carboxypeptidase"/>
</dbReference>
<dbReference type="Gene3D" id="3.90.1720.10">
    <property type="entry name" value="endopeptidase domain like (from Nostoc punctiforme)"/>
    <property type="match status" value="1"/>
</dbReference>
<dbReference type="PROSITE" id="PS51935">
    <property type="entry name" value="NLPC_P60"/>
    <property type="match status" value="1"/>
</dbReference>
<organism evidence="12 13">
    <name type="scientific">Rodentibacter myodis</name>
    <dbReference type="NCBI Taxonomy" id="1907939"/>
    <lineage>
        <taxon>Bacteria</taxon>
        <taxon>Pseudomonadati</taxon>
        <taxon>Pseudomonadota</taxon>
        <taxon>Gammaproteobacteria</taxon>
        <taxon>Pasteurellales</taxon>
        <taxon>Pasteurellaceae</taxon>
        <taxon>Rodentibacter</taxon>
    </lineage>
</organism>
<evidence type="ECO:0000256" key="4">
    <source>
        <dbReference type="ARBA" id="ARBA00022729"/>
    </source>
</evidence>
<dbReference type="GO" id="GO:0006508">
    <property type="term" value="P:proteolysis"/>
    <property type="evidence" value="ECO:0007669"/>
    <property type="project" value="UniProtKB-KW"/>
</dbReference>
<evidence type="ECO:0000313" key="13">
    <source>
        <dbReference type="Proteomes" id="UP000188602"/>
    </source>
</evidence>
<keyword evidence="3" id="KW-0645">Protease</keyword>
<dbReference type="InterPro" id="IPR038765">
    <property type="entry name" value="Papain-like_cys_pep_sf"/>
</dbReference>
<feature type="domain" description="NlpC/P60" evidence="11">
    <location>
        <begin position="67"/>
        <end position="185"/>
    </location>
</feature>
<dbReference type="InterPro" id="IPR000064">
    <property type="entry name" value="NLP_P60_dom"/>
</dbReference>
<proteinExistence type="inferred from homology"/>
<dbReference type="OrthoDB" id="9807055at2"/>
<keyword evidence="13" id="KW-1185">Reference proteome</keyword>
<dbReference type="Proteomes" id="UP000188602">
    <property type="component" value="Unassembled WGS sequence"/>
</dbReference>
<reference evidence="12 13" key="1">
    <citation type="submission" date="2016-10" db="EMBL/GenBank/DDBJ databases">
        <title>Rodentibacter gen. nov. and new species.</title>
        <authorList>
            <person name="Christensen H."/>
        </authorList>
    </citation>
    <scope>NUCLEOTIDE SEQUENCE [LARGE SCALE GENOMIC DNA]</scope>
    <source>
        <strain evidence="12 13">Ac151</strain>
    </source>
</reference>
<dbReference type="STRING" id="1907939.BKL49_07050"/>
<keyword evidence="5" id="KW-0378">Hydrolase</keyword>
<name>A0A1V3JQ54_9PAST</name>
<evidence type="ECO:0000313" key="12">
    <source>
        <dbReference type="EMBL" id="OOF58537.1"/>
    </source>
</evidence>
<evidence type="ECO:0000256" key="2">
    <source>
        <dbReference type="ARBA" id="ARBA00007074"/>
    </source>
</evidence>
<dbReference type="GO" id="GO:0016020">
    <property type="term" value="C:membrane"/>
    <property type="evidence" value="ECO:0007669"/>
    <property type="project" value="UniProtKB-SubCell"/>
</dbReference>
<comment type="similarity">
    <text evidence="2">Belongs to the peptidase C40 family.</text>
</comment>
<keyword evidence="7" id="KW-0472">Membrane</keyword>
<gene>
    <name evidence="12" type="ORF">BKL49_07050</name>
</gene>
<dbReference type="PANTHER" id="PTHR47360:SF3">
    <property type="entry name" value="MUREIN DD-ENDOPEPTIDASE MEPS_MUREIN LD-CARBOXYPEPTIDASE"/>
    <property type="match status" value="1"/>
</dbReference>
<comment type="subcellular location">
    <subcellularLocation>
        <location evidence="1">Membrane</location>
        <topology evidence="1">Lipid-anchor</topology>
    </subcellularLocation>
</comment>
<dbReference type="PANTHER" id="PTHR47360">
    <property type="entry name" value="MUREIN DD-ENDOPEPTIDASE MEPS/MUREIN LD-CARBOXYPEPTIDASE"/>
    <property type="match status" value="1"/>
</dbReference>
<evidence type="ECO:0000256" key="5">
    <source>
        <dbReference type="ARBA" id="ARBA00022801"/>
    </source>
</evidence>
<dbReference type="Pfam" id="PF00877">
    <property type="entry name" value="NLPC_P60"/>
    <property type="match status" value="1"/>
</dbReference>
<dbReference type="EMBL" id="MLHQ01000016">
    <property type="protein sequence ID" value="OOF58537.1"/>
    <property type="molecule type" value="Genomic_DNA"/>
</dbReference>
<comment type="caution">
    <text evidence="12">The sequence shown here is derived from an EMBL/GenBank/DDBJ whole genome shotgun (WGS) entry which is preliminary data.</text>
</comment>
<sequence>MLKRILILIGLAILTTACSSGTKYYQYAQNGRISESDDAAFTGFISQLEKGERGIQHKRTNRPRSGLIGDKALSGVYSEWVGTRYRMGGTTKRGIDCSAFMQTAFWSAYGIELPRSTAEQRHLGHKISKSELQKGDLVFFRGNNHVGVYIGNNQFMHASSSQGVTISSLDESYWARTYTQSRRIM</sequence>
<evidence type="ECO:0000256" key="9">
    <source>
        <dbReference type="ARBA" id="ARBA00023288"/>
    </source>
</evidence>
<accession>A0A1V3JQ54</accession>
<evidence type="ECO:0000256" key="1">
    <source>
        <dbReference type="ARBA" id="ARBA00004635"/>
    </source>
</evidence>